<sequence>MINHRQIHKTPQSWKKRPHYKLPTPSPQRLARPPGAHYHHHFSASPAT</sequence>
<feature type="compositionally biased region" description="Basic residues" evidence="1">
    <location>
        <begin position="1"/>
        <end position="20"/>
    </location>
</feature>
<comment type="caution">
    <text evidence="2">The sequence shown here is derived from an EMBL/GenBank/DDBJ whole genome shotgun (WGS) entry which is preliminary data.</text>
</comment>
<dbReference type="EMBL" id="AGCM01000073">
    <property type="protein sequence ID" value="EHM54327.1"/>
    <property type="molecule type" value="Genomic_DNA"/>
</dbReference>
<accession>G9ZF06</accession>
<name>G9ZF06_9GAMM</name>
<feature type="region of interest" description="Disordered" evidence="1">
    <location>
        <begin position="1"/>
        <end position="48"/>
    </location>
</feature>
<evidence type="ECO:0000313" key="3">
    <source>
        <dbReference type="Proteomes" id="UP000004750"/>
    </source>
</evidence>
<dbReference type="Proteomes" id="UP000004750">
    <property type="component" value="Unassembled WGS sequence"/>
</dbReference>
<dbReference type="AlphaFoldDB" id="G9ZF06"/>
<evidence type="ECO:0000313" key="2">
    <source>
        <dbReference type="EMBL" id="EHM54327.1"/>
    </source>
</evidence>
<gene>
    <name evidence="2" type="ORF">HMPREF9080_01347</name>
</gene>
<protein>
    <submittedName>
        <fullName evidence="2">Uncharacterized protein</fullName>
    </submittedName>
</protein>
<evidence type="ECO:0000256" key="1">
    <source>
        <dbReference type="SAM" id="MobiDB-lite"/>
    </source>
</evidence>
<organism evidence="2 3">
    <name type="scientific">Cardiobacterium valvarum F0432</name>
    <dbReference type="NCBI Taxonomy" id="797473"/>
    <lineage>
        <taxon>Bacteria</taxon>
        <taxon>Pseudomonadati</taxon>
        <taxon>Pseudomonadota</taxon>
        <taxon>Gammaproteobacteria</taxon>
        <taxon>Cardiobacteriales</taxon>
        <taxon>Cardiobacteriaceae</taxon>
        <taxon>Cardiobacterium</taxon>
    </lineage>
</organism>
<dbReference type="HOGENOM" id="CLU_3150819_0_0_6"/>
<proteinExistence type="predicted"/>
<reference evidence="2 3" key="1">
    <citation type="submission" date="2011-08" db="EMBL/GenBank/DDBJ databases">
        <authorList>
            <person name="Weinstock G."/>
            <person name="Sodergren E."/>
            <person name="Clifton S."/>
            <person name="Fulton L."/>
            <person name="Fulton B."/>
            <person name="Courtney L."/>
            <person name="Fronick C."/>
            <person name="Harrison M."/>
            <person name="Strong C."/>
            <person name="Farmer C."/>
            <person name="Delahaunty K."/>
            <person name="Markovic C."/>
            <person name="Hall O."/>
            <person name="Minx P."/>
            <person name="Tomlinson C."/>
            <person name="Mitreva M."/>
            <person name="Hou S."/>
            <person name="Chen J."/>
            <person name="Wollam A."/>
            <person name="Pepin K.H."/>
            <person name="Johnson M."/>
            <person name="Bhonagiri V."/>
            <person name="Zhang X."/>
            <person name="Suruliraj S."/>
            <person name="Warren W."/>
            <person name="Chinwalla A."/>
            <person name="Mardis E.R."/>
            <person name="Wilson R.K."/>
        </authorList>
    </citation>
    <scope>NUCLEOTIDE SEQUENCE [LARGE SCALE GENOMIC DNA]</scope>
    <source>
        <strain evidence="2 3">F0432</strain>
    </source>
</reference>